<gene>
    <name evidence="10" type="primary">galT</name>
    <name evidence="13" type="ORF">ACFQ03_12635</name>
</gene>
<dbReference type="NCBIfam" id="NF003629">
    <property type="entry name" value="PRK05270.1-2"/>
    <property type="match status" value="1"/>
</dbReference>
<dbReference type="Pfam" id="PF02744">
    <property type="entry name" value="GalP_UDP_tr_C"/>
    <property type="match status" value="1"/>
</dbReference>
<dbReference type="EC" id="2.7.7.12" evidence="10"/>
<dbReference type="InterPro" id="IPR005850">
    <property type="entry name" value="GalP_Utransf_C"/>
</dbReference>
<dbReference type="GO" id="GO:0016779">
    <property type="term" value="F:nucleotidyltransferase activity"/>
    <property type="evidence" value="ECO:0007669"/>
    <property type="project" value="UniProtKB-KW"/>
</dbReference>
<dbReference type="RefSeq" id="WP_379288475.1">
    <property type="nucleotide sequence ID" value="NZ_JBHTIU010000039.1"/>
</dbReference>
<evidence type="ECO:0000256" key="4">
    <source>
        <dbReference type="ARBA" id="ARBA00008706"/>
    </source>
</evidence>
<comment type="similarity">
    <text evidence="4 10">Belongs to the galactose-1-phosphate uridylyltransferase type 2 family.</text>
</comment>
<dbReference type="PANTHER" id="PTHR39191:SF1">
    <property type="entry name" value="DUF4922 DOMAIN-CONTAINING PROTEIN"/>
    <property type="match status" value="1"/>
</dbReference>
<evidence type="ECO:0000256" key="3">
    <source>
        <dbReference type="ARBA" id="ARBA00004947"/>
    </source>
</evidence>
<dbReference type="PROSITE" id="PS01163">
    <property type="entry name" value="GAL_P_UDP_TRANSF_II"/>
    <property type="match status" value="1"/>
</dbReference>
<evidence type="ECO:0000256" key="8">
    <source>
        <dbReference type="ARBA" id="ARBA00023144"/>
    </source>
</evidence>
<dbReference type="InterPro" id="IPR023425">
    <property type="entry name" value="GalP_uridyl_Trfase_II_CS"/>
</dbReference>
<evidence type="ECO:0000259" key="11">
    <source>
        <dbReference type="Pfam" id="PF01087"/>
    </source>
</evidence>
<proteinExistence type="inferred from homology"/>
<feature type="domain" description="Galactose-1-phosphate uridyl transferase C-terminal" evidence="12">
    <location>
        <begin position="266"/>
        <end position="443"/>
    </location>
</feature>
<feature type="domain" description="Galactose-1-phosphate uridyl transferase N-terminal" evidence="11">
    <location>
        <begin position="77"/>
        <end position="250"/>
    </location>
</feature>
<evidence type="ECO:0000256" key="10">
    <source>
        <dbReference type="HAMAP-Rule" id="MF_00571"/>
    </source>
</evidence>
<comment type="subcellular location">
    <subcellularLocation>
        <location evidence="2 10">Cytoplasm</location>
    </subcellularLocation>
</comment>
<evidence type="ECO:0000256" key="6">
    <source>
        <dbReference type="ARBA" id="ARBA00022679"/>
    </source>
</evidence>
<comment type="caution">
    <text evidence="13">The sequence shown here is derived from an EMBL/GenBank/DDBJ whole genome shotgun (WGS) entry which is preliminary data.</text>
</comment>
<comment type="pathway">
    <text evidence="3 10">Carbohydrate metabolism; galactose metabolism.</text>
</comment>
<dbReference type="Pfam" id="PF01087">
    <property type="entry name" value="GalP_UDP_transf"/>
    <property type="match status" value="1"/>
</dbReference>
<evidence type="ECO:0000313" key="13">
    <source>
        <dbReference type="EMBL" id="MFD0870000.1"/>
    </source>
</evidence>
<keyword evidence="9 10" id="KW-0119">Carbohydrate metabolism</keyword>
<protein>
    <recommendedName>
        <fullName evidence="10">Galactose-1-phosphate uridylyltransferase</fullName>
        <shortName evidence="10">Gal-1-P uridylyltransferase</shortName>
        <ecNumber evidence="10">2.7.7.12</ecNumber>
    </recommendedName>
    <alternativeName>
        <fullName evidence="10">UDP-glucose--hexose-1-phosphate uridylyltransferase</fullName>
    </alternativeName>
</protein>
<dbReference type="InterPro" id="IPR005849">
    <property type="entry name" value="GalP_Utransf_N"/>
</dbReference>
<evidence type="ECO:0000256" key="5">
    <source>
        <dbReference type="ARBA" id="ARBA00022490"/>
    </source>
</evidence>
<evidence type="ECO:0000256" key="9">
    <source>
        <dbReference type="ARBA" id="ARBA00023277"/>
    </source>
</evidence>
<sequence>MHNNNGHISKTEAAQWLARLVRFGEAKGLIEEEDRIPVTNALLDLLQIEEPCDGDLDTLFPPEEDLAGDSPMPLLNPLLDYAAGQGLLSDNTVTYRDLLDARMMGLLMPRQSEITREFSRLLEQKGPEAATHWFYSLSKHSNYIRMDRIRQNEYWQASTDYGDLEITINLSKPEKDPKQIALERSMPQSRYPKCLLCAENVGYAGRVNHPARQNHRIIPVKLAGQSWFFQYSPYVYYNEHCIILSGQHVPMKLTKDTFIRLAEFTEQFPHYFIGSNADLPIVGGSILSHDHFQGGRHRFAMEVAAREEEFVHPRYPGIRAAIVKWPMSVIRISGPNSGELTDLAYTLLEVWRGYSDESADILAFSREEDGTLTPHNTITPIARRNAQGEWEFDLVLRNNRTSPEHPLGIFHPHRELHHIKKENIGLIEVMGLAVLPGRLQQELRMISGILSGQAPVAEWPEGHPLQPHQAWIRQLAQEHGTRMSEAEAAAVLRQEVGRKYMQVLEDAGVFKRNSAGKDAFRSFMFHAGFVLR</sequence>
<keyword evidence="14" id="KW-1185">Reference proteome</keyword>
<comment type="catalytic activity">
    <reaction evidence="1 10">
        <text>alpha-D-galactose 1-phosphate + UDP-alpha-D-glucose = alpha-D-glucose 1-phosphate + UDP-alpha-D-galactose</text>
        <dbReference type="Rhea" id="RHEA:13989"/>
        <dbReference type="ChEBI" id="CHEBI:58336"/>
        <dbReference type="ChEBI" id="CHEBI:58601"/>
        <dbReference type="ChEBI" id="CHEBI:58885"/>
        <dbReference type="ChEBI" id="CHEBI:66914"/>
        <dbReference type="EC" id="2.7.7.12"/>
    </reaction>
</comment>
<dbReference type="PANTHER" id="PTHR39191">
    <property type="entry name" value="GALACTOSE-1-PHOSPHATE URIDYLYLTRANSFERASE"/>
    <property type="match status" value="1"/>
</dbReference>
<keyword evidence="7 10" id="KW-0548">Nucleotidyltransferase</keyword>
<evidence type="ECO:0000256" key="2">
    <source>
        <dbReference type="ARBA" id="ARBA00004496"/>
    </source>
</evidence>
<dbReference type="Proteomes" id="UP001597120">
    <property type="component" value="Unassembled WGS sequence"/>
</dbReference>
<reference evidence="14" key="1">
    <citation type="journal article" date="2019" name="Int. J. Syst. Evol. Microbiol.">
        <title>The Global Catalogue of Microorganisms (GCM) 10K type strain sequencing project: providing services to taxonomists for standard genome sequencing and annotation.</title>
        <authorList>
            <consortium name="The Broad Institute Genomics Platform"/>
            <consortium name="The Broad Institute Genome Sequencing Center for Infectious Disease"/>
            <person name="Wu L."/>
            <person name="Ma J."/>
        </authorList>
    </citation>
    <scope>NUCLEOTIDE SEQUENCE [LARGE SCALE GENOMIC DNA]</scope>
    <source>
        <strain evidence="14">CCUG 57263</strain>
    </source>
</reference>
<evidence type="ECO:0000256" key="1">
    <source>
        <dbReference type="ARBA" id="ARBA00001107"/>
    </source>
</evidence>
<evidence type="ECO:0000313" key="14">
    <source>
        <dbReference type="Proteomes" id="UP001597120"/>
    </source>
</evidence>
<name>A0ABW3D928_9BACL</name>
<dbReference type="PIRSF" id="PIRSF006005">
    <property type="entry name" value="GalT_BS"/>
    <property type="match status" value="1"/>
</dbReference>
<organism evidence="13 14">
    <name type="scientific">Paenibacillus residui</name>
    <dbReference type="NCBI Taxonomy" id="629724"/>
    <lineage>
        <taxon>Bacteria</taxon>
        <taxon>Bacillati</taxon>
        <taxon>Bacillota</taxon>
        <taxon>Bacilli</taxon>
        <taxon>Bacillales</taxon>
        <taxon>Paenibacillaceae</taxon>
        <taxon>Paenibacillus</taxon>
    </lineage>
</organism>
<dbReference type="HAMAP" id="MF_00571">
    <property type="entry name" value="GalP_UDP_trans"/>
    <property type="match status" value="1"/>
</dbReference>
<dbReference type="EMBL" id="JBHTIU010000039">
    <property type="protein sequence ID" value="MFD0870000.1"/>
    <property type="molecule type" value="Genomic_DNA"/>
</dbReference>
<evidence type="ECO:0000259" key="12">
    <source>
        <dbReference type="Pfam" id="PF02744"/>
    </source>
</evidence>
<keyword evidence="6 10" id="KW-0808">Transferase</keyword>
<accession>A0ABW3D928</accession>
<keyword evidence="5 10" id="KW-0963">Cytoplasm</keyword>
<evidence type="ECO:0000256" key="7">
    <source>
        <dbReference type="ARBA" id="ARBA00022695"/>
    </source>
</evidence>
<dbReference type="InterPro" id="IPR000766">
    <property type="entry name" value="GalP_uridyl_Trfase_II"/>
</dbReference>
<keyword evidence="8 10" id="KW-0299">Galactose metabolism</keyword>